<accession>A0AAD4P8L6</accession>
<sequence>MDVVNVVLFVFVLVLLFWPLVPLFFSLICTRVAEDYEADQEIRHAVAGAPPRKLPENRRREEAECCSIFVYDTYTKERSAGEGEVGGGCAICLDEYADGERRATVAACNHRFHAVCIEAWVAEKKVNECSTCPLCRHDLV</sequence>
<comment type="caution">
    <text evidence="7">The sequence shown here is derived from an EMBL/GenBank/DDBJ whole genome shotgun (WGS) entry which is preliminary data.</text>
</comment>
<gene>
    <name evidence="7" type="ORF">C2S53_010754</name>
</gene>
<dbReference type="Gene3D" id="3.30.40.10">
    <property type="entry name" value="Zinc/RING finger domain, C3HC4 (zinc finger)"/>
    <property type="match status" value="1"/>
</dbReference>
<dbReference type="PANTHER" id="PTHR45798">
    <property type="entry name" value="RING-H2 FINGER PROTEIN ATL61-RELATED-RELATED"/>
    <property type="match status" value="1"/>
</dbReference>
<dbReference type="InterPro" id="IPR013083">
    <property type="entry name" value="Znf_RING/FYVE/PHD"/>
</dbReference>
<keyword evidence="3" id="KW-0862">Zinc</keyword>
<keyword evidence="1" id="KW-0479">Metal-binding</keyword>
<dbReference type="EMBL" id="SDAM02000104">
    <property type="protein sequence ID" value="KAH6829797.1"/>
    <property type="molecule type" value="Genomic_DNA"/>
</dbReference>
<evidence type="ECO:0000256" key="3">
    <source>
        <dbReference type="ARBA" id="ARBA00022833"/>
    </source>
</evidence>
<dbReference type="PROSITE" id="PS50089">
    <property type="entry name" value="ZF_RING_2"/>
    <property type="match status" value="1"/>
</dbReference>
<name>A0AAD4P8L6_PERFH</name>
<dbReference type="GO" id="GO:0008270">
    <property type="term" value="F:zinc ion binding"/>
    <property type="evidence" value="ECO:0007669"/>
    <property type="project" value="UniProtKB-KW"/>
</dbReference>
<evidence type="ECO:0000313" key="7">
    <source>
        <dbReference type="EMBL" id="KAH6829797.1"/>
    </source>
</evidence>
<organism evidence="7 8">
    <name type="scientific">Perilla frutescens var. hirtella</name>
    <name type="common">Perilla citriodora</name>
    <name type="synonym">Perilla setoyensis</name>
    <dbReference type="NCBI Taxonomy" id="608512"/>
    <lineage>
        <taxon>Eukaryota</taxon>
        <taxon>Viridiplantae</taxon>
        <taxon>Streptophyta</taxon>
        <taxon>Embryophyta</taxon>
        <taxon>Tracheophyta</taxon>
        <taxon>Spermatophyta</taxon>
        <taxon>Magnoliopsida</taxon>
        <taxon>eudicotyledons</taxon>
        <taxon>Gunneridae</taxon>
        <taxon>Pentapetalae</taxon>
        <taxon>asterids</taxon>
        <taxon>lamiids</taxon>
        <taxon>Lamiales</taxon>
        <taxon>Lamiaceae</taxon>
        <taxon>Nepetoideae</taxon>
        <taxon>Elsholtzieae</taxon>
        <taxon>Perilla</taxon>
    </lineage>
</organism>
<evidence type="ECO:0000259" key="6">
    <source>
        <dbReference type="PROSITE" id="PS50089"/>
    </source>
</evidence>
<keyword evidence="5" id="KW-0812">Transmembrane</keyword>
<dbReference type="SUPFAM" id="SSF57850">
    <property type="entry name" value="RING/U-box"/>
    <property type="match status" value="1"/>
</dbReference>
<keyword evidence="2 4" id="KW-0863">Zinc-finger</keyword>
<evidence type="ECO:0000256" key="2">
    <source>
        <dbReference type="ARBA" id="ARBA00022771"/>
    </source>
</evidence>
<dbReference type="AlphaFoldDB" id="A0AAD4P8L6"/>
<proteinExistence type="predicted"/>
<evidence type="ECO:0000313" key="8">
    <source>
        <dbReference type="Proteomes" id="UP001190926"/>
    </source>
</evidence>
<dbReference type="PANTHER" id="PTHR45798:SF97">
    <property type="entry name" value="ALCOHOL-SENSITIVE RING FINGER PROTEIN 1"/>
    <property type="match status" value="1"/>
</dbReference>
<evidence type="ECO:0000256" key="1">
    <source>
        <dbReference type="ARBA" id="ARBA00022723"/>
    </source>
</evidence>
<evidence type="ECO:0000256" key="5">
    <source>
        <dbReference type="SAM" id="Phobius"/>
    </source>
</evidence>
<keyword evidence="8" id="KW-1185">Reference proteome</keyword>
<reference evidence="7 8" key="1">
    <citation type="journal article" date="2021" name="Nat. Commun.">
        <title>Incipient diploidization of the medicinal plant Perilla within 10,000 years.</title>
        <authorList>
            <person name="Zhang Y."/>
            <person name="Shen Q."/>
            <person name="Leng L."/>
            <person name="Zhang D."/>
            <person name="Chen S."/>
            <person name="Shi Y."/>
            <person name="Ning Z."/>
            <person name="Chen S."/>
        </authorList>
    </citation>
    <scope>NUCLEOTIDE SEQUENCE [LARGE SCALE GENOMIC DNA]</scope>
    <source>
        <strain evidence="8">cv. PC099</strain>
    </source>
</reference>
<dbReference type="SMART" id="SM00184">
    <property type="entry name" value="RING"/>
    <property type="match status" value="1"/>
</dbReference>
<dbReference type="Pfam" id="PF13639">
    <property type="entry name" value="zf-RING_2"/>
    <property type="match status" value="1"/>
</dbReference>
<protein>
    <recommendedName>
        <fullName evidence="6">RING-type domain-containing protein</fullName>
    </recommendedName>
</protein>
<feature type="transmembrane region" description="Helical" evidence="5">
    <location>
        <begin position="6"/>
        <end position="28"/>
    </location>
</feature>
<feature type="domain" description="RING-type" evidence="6">
    <location>
        <begin position="89"/>
        <end position="136"/>
    </location>
</feature>
<keyword evidence="5" id="KW-0472">Membrane</keyword>
<dbReference type="InterPro" id="IPR052788">
    <property type="entry name" value="RING-type_E3_ligase_ATL"/>
</dbReference>
<dbReference type="Proteomes" id="UP001190926">
    <property type="component" value="Unassembled WGS sequence"/>
</dbReference>
<evidence type="ECO:0000256" key="4">
    <source>
        <dbReference type="PROSITE-ProRule" id="PRU00175"/>
    </source>
</evidence>
<keyword evidence="5" id="KW-1133">Transmembrane helix</keyword>
<dbReference type="InterPro" id="IPR001841">
    <property type="entry name" value="Znf_RING"/>
</dbReference>